<dbReference type="InterPro" id="IPR038607">
    <property type="entry name" value="PhoD-like_sf"/>
</dbReference>
<reference evidence="3 4" key="1">
    <citation type="submission" date="2020-05" db="EMBL/GenBank/DDBJ databases">
        <title>Complete genome sequence of Gemmatimonas greenlandica TET16.</title>
        <authorList>
            <person name="Zeng Y."/>
        </authorList>
    </citation>
    <scope>NUCLEOTIDE SEQUENCE [LARGE SCALE GENOMIC DNA]</scope>
    <source>
        <strain evidence="3 4">TET16</strain>
    </source>
</reference>
<feature type="domain" description="Phospholipase D N-terminal" evidence="2">
    <location>
        <begin position="52"/>
        <end position="142"/>
    </location>
</feature>
<dbReference type="InterPro" id="IPR018946">
    <property type="entry name" value="PhoD-like_MPP"/>
</dbReference>
<gene>
    <name evidence="3" type="ORF">HKW67_07585</name>
</gene>
<keyword evidence="4" id="KW-1185">Reference proteome</keyword>
<dbReference type="Pfam" id="PF16655">
    <property type="entry name" value="PhoD_N"/>
    <property type="match status" value="1"/>
</dbReference>
<dbReference type="Pfam" id="PF09423">
    <property type="entry name" value="PhoD"/>
    <property type="match status" value="1"/>
</dbReference>
<proteinExistence type="predicted"/>
<dbReference type="InterPro" id="IPR052900">
    <property type="entry name" value="Phospholipid_Metab_Enz"/>
</dbReference>
<evidence type="ECO:0000259" key="1">
    <source>
        <dbReference type="Pfam" id="PF09423"/>
    </source>
</evidence>
<dbReference type="EMBL" id="CP053085">
    <property type="protein sequence ID" value="QJR35375.1"/>
    <property type="molecule type" value="Genomic_DNA"/>
</dbReference>
<sequence length="537" mass="60569">MSETPLSRRRFVQGTLAAGAAMFVPDTRLWLPTDGAPAIVPSARQRPVMVNGVQSGDPLSDRAILWSRTDRAARLHVEWDTSERFTNVRRLRSPVAVAESAYTTHLDLTALPAGQDIWYRVRYESERAPRVFSEPIIGHLRTAPHPSARGGHRVRVAWSGDMVGQGWGIDESRGGIRMYDALRRAEPDVFVHSGDNIYADQPLLPEVPLDDGTMWRNLVVDGKRKVAETLEEYRGAFAYNLLDANARQFGASVPMIAQWDDHEVVDNWFHDLVLENDPRYTEKRVRVLAERAKQAFFEFLPIRRHRRDAGRVYRQFRYGPLLELFVVDLRSYRGANSGNRQRTASSETAMFGAEQLAWLSRAMRESRAVWKVVACDMPIGLIVPDRVRNGERNFEAIANSDDGVPSGRELEVARLLQQLQQAKVRNVVWVTADVHYAAAHHYAPERAQFTHFDAFWEFVAGPMHAGTFGPNVLDASFGPEVRFASTAPKPNRPPSDNLQFYGTLDVDASTHALTAGLWDVTGKRLWQVELPVAEPSR</sequence>
<dbReference type="PANTHER" id="PTHR43606">
    <property type="entry name" value="PHOSPHATASE, PUTATIVE (AFU_ORTHOLOGUE AFUA_6G08710)-RELATED"/>
    <property type="match status" value="1"/>
</dbReference>
<feature type="domain" description="PhoD-like phosphatase metallophosphatase" evidence="1">
    <location>
        <begin position="162"/>
        <end position="515"/>
    </location>
</feature>
<accession>A0A6M4IMR1</accession>
<dbReference type="Gene3D" id="2.60.40.380">
    <property type="entry name" value="Purple acid phosphatase-like, N-terminal"/>
    <property type="match status" value="1"/>
</dbReference>
<dbReference type="InterPro" id="IPR032093">
    <property type="entry name" value="PhoD_N"/>
</dbReference>
<organism evidence="3 4">
    <name type="scientific">Gemmatimonas groenlandica</name>
    <dbReference type="NCBI Taxonomy" id="2732249"/>
    <lineage>
        <taxon>Bacteria</taxon>
        <taxon>Pseudomonadati</taxon>
        <taxon>Gemmatimonadota</taxon>
        <taxon>Gemmatimonadia</taxon>
        <taxon>Gemmatimonadales</taxon>
        <taxon>Gemmatimonadaceae</taxon>
        <taxon>Gemmatimonas</taxon>
    </lineage>
</organism>
<dbReference type="PANTHER" id="PTHR43606:SF1">
    <property type="entry name" value="PHOD-LIKE PHOSPHATASE METALLOPHOSPHATASE DOMAIN-CONTAINING PROTEIN"/>
    <property type="match status" value="1"/>
</dbReference>
<evidence type="ECO:0000259" key="2">
    <source>
        <dbReference type="Pfam" id="PF16655"/>
    </source>
</evidence>
<dbReference type="Gene3D" id="3.60.21.70">
    <property type="entry name" value="PhoD-like phosphatase"/>
    <property type="match status" value="1"/>
</dbReference>
<name>A0A6M4IMR1_9BACT</name>
<dbReference type="InterPro" id="IPR029052">
    <property type="entry name" value="Metallo-depent_PP-like"/>
</dbReference>
<protein>
    <submittedName>
        <fullName evidence="3">Alkaline phosphatase</fullName>
    </submittedName>
</protein>
<dbReference type="RefSeq" id="WP_171224805.1">
    <property type="nucleotide sequence ID" value="NZ_CP053085.1"/>
</dbReference>
<dbReference type="AlphaFoldDB" id="A0A6M4IMR1"/>
<dbReference type="KEGG" id="ggr:HKW67_07585"/>
<dbReference type="InterPro" id="IPR006311">
    <property type="entry name" value="TAT_signal"/>
</dbReference>
<dbReference type="Proteomes" id="UP000500938">
    <property type="component" value="Chromosome"/>
</dbReference>
<dbReference type="PROSITE" id="PS51318">
    <property type="entry name" value="TAT"/>
    <property type="match status" value="1"/>
</dbReference>
<dbReference type="SUPFAM" id="SSF56300">
    <property type="entry name" value="Metallo-dependent phosphatases"/>
    <property type="match status" value="1"/>
</dbReference>
<evidence type="ECO:0000313" key="4">
    <source>
        <dbReference type="Proteomes" id="UP000500938"/>
    </source>
</evidence>
<dbReference type="CDD" id="cd07389">
    <property type="entry name" value="MPP_PhoD"/>
    <property type="match status" value="1"/>
</dbReference>
<evidence type="ECO:0000313" key="3">
    <source>
        <dbReference type="EMBL" id="QJR35375.1"/>
    </source>
</evidence>